<dbReference type="Pfam" id="PF01370">
    <property type="entry name" value="Epimerase"/>
    <property type="match status" value="1"/>
</dbReference>
<feature type="domain" description="NAD-dependent epimerase/dehydratase" evidence="4">
    <location>
        <begin position="9"/>
        <end position="165"/>
    </location>
</feature>
<evidence type="ECO:0000256" key="2">
    <source>
        <dbReference type="ARBA" id="ARBA00023002"/>
    </source>
</evidence>
<evidence type="ECO:0000256" key="3">
    <source>
        <dbReference type="ARBA" id="ARBA00023027"/>
    </source>
</evidence>
<keyword evidence="3" id="KW-0520">NAD</keyword>
<dbReference type="GO" id="GO:0016491">
    <property type="term" value="F:oxidoreductase activity"/>
    <property type="evidence" value="ECO:0007669"/>
    <property type="project" value="UniProtKB-KW"/>
</dbReference>
<dbReference type="Gene3D" id="3.40.50.720">
    <property type="entry name" value="NAD(P)-binding Rossmann-like Domain"/>
    <property type="match status" value="1"/>
</dbReference>
<evidence type="ECO:0000256" key="1">
    <source>
        <dbReference type="ARBA" id="ARBA00007637"/>
    </source>
</evidence>
<protein>
    <submittedName>
        <fullName evidence="5">NAD(P)-dependent oxidoreductase</fullName>
    </submittedName>
</protein>
<keyword evidence="6" id="KW-1185">Reference proteome</keyword>
<keyword evidence="2" id="KW-0560">Oxidoreductase</keyword>
<dbReference type="KEGG" id="puo:RZN69_10760"/>
<dbReference type="SUPFAM" id="SSF51735">
    <property type="entry name" value="NAD(P)-binding Rossmann-fold domains"/>
    <property type="match status" value="1"/>
</dbReference>
<evidence type="ECO:0000313" key="5">
    <source>
        <dbReference type="EMBL" id="WOO43568.1"/>
    </source>
</evidence>
<dbReference type="InterPro" id="IPR001509">
    <property type="entry name" value="Epimerase_deHydtase"/>
</dbReference>
<dbReference type="EMBL" id="CP136920">
    <property type="protein sequence ID" value="WOO43568.1"/>
    <property type="molecule type" value="Genomic_DNA"/>
</dbReference>
<proteinExistence type="inferred from homology"/>
<dbReference type="Proteomes" id="UP001304300">
    <property type="component" value="Chromosome"/>
</dbReference>
<dbReference type="PANTHER" id="PTHR43103">
    <property type="entry name" value="NUCLEOSIDE-DIPHOSPHATE-SUGAR EPIMERASE"/>
    <property type="match status" value="1"/>
</dbReference>
<accession>A0AAQ3QTC6</accession>
<name>A0AAQ3QTC6_9BACT</name>
<dbReference type="AlphaFoldDB" id="A0AAQ3QTC6"/>
<organism evidence="5 6">
    <name type="scientific">Rubellicoccus peritrichatus</name>
    <dbReference type="NCBI Taxonomy" id="3080537"/>
    <lineage>
        <taxon>Bacteria</taxon>
        <taxon>Pseudomonadati</taxon>
        <taxon>Verrucomicrobiota</taxon>
        <taxon>Opitutia</taxon>
        <taxon>Puniceicoccales</taxon>
        <taxon>Cerasicoccaceae</taxon>
        <taxon>Rubellicoccus</taxon>
    </lineage>
</organism>
<sequence>MMKKKIAFTGSAGFLGTSIYQAFEGDYELRLADVAEFNAGHEKMIGDVVDFDFCKRLVDGMDYLVIGHMYPRPYGVVPTRIFDVNVTGTANLLYAAVQSGVKRVALISSVAACSEHDPAVDLNGLRPKGSEMYSTTKACQEIIAEAIHEEFGLEIASIRIGYVVDCRSKVNKYGNVLKEFVSGMIDRGDVGIVTRKFIEIPGLKYEVRPAYSFSEPGHYPSGIATFQYLNWRSCFDTSTDRISAVTG</sequence>
<comment type="similarity">
    <text evidence="1">Belongs to the NAD(P)-dependent epimerase/dehydratase family.</text>
</comment>
<dbReference type="PANTHER" id="PTHR43103:SF5">
    <property type="entry name" value="4-EPIMERASE, PUTATIVE (AFU_ORTHOLOGUE AFUA_7G00360)-RELATED"/>
    <property type="match status" value="1"/>
</dbReference>
<evidence type="ECO:0000313" key="6">
    <source>
        <dbReference type="Proteomes" id="UP001304300"/>
    </source>
</evidence>
<gene>
    <name evidence="5" type="ORF">RZN69_10760</name>
</gene>
<evidence type="ECO:0000259" key="4">
    <source>
        <dbReference type="Pfam" id="PF01370"/>
    </source>
</evidence>
<dbReference type="InterPro" id="IPR036291">
    <property type="entry name" value="NAD(P)-bd_dom_sf"/>
</dbReference>
<reference evidence="5 6" key="1">
    <citation type="submission" date="2023-10" db="EMBL/GenBank/DDBJ databases">
        <title>Rubellicoccus peritrichatus gen. nov., sp. nov., isolated from an algae of coral reef tank.</title>
        <authorList>
            <person name="Luo J."/>
        </authorList>
    </citation>
    <scope>NUCLEOTIDE SEQUENCE [LARGE SCALE GENOMIC DNA]</scope>
    <source>
        <strain evidence="5 6">CR14</strain>
    </source>
</reference>
<dbReference type="RefSeq" id="WP_317836128.1">
    <property type="nucleotide sequence ID" value="NZ_CP136920.1"/>
</dbReference>